<dbReference type="AlphaFoldDB" id="A0AAN8RFJ3"/>
<dbReference type="InterPro" id="IPR047164">
    <property type="entry name" value="OX2G-like"/>
</dbReference>
<dbReference type="GO" id="GO:0043025">
    <property type="term" value="C:neuronal cell body"/>
    <property type="evidence" value="ECO:0007669"/>
    <property type="project" value="TreeGrafter"/>
</dbReference>
<proteinExistence type="predicted"/>
<feature type="transmembrane region" description="Helical" evidence="9">
    <location>
        <begin position="20"/>
        <end position="41"/>
    </location>
</feature>
<dbReference type="InterPro" id="IPR013783">
    <property type="entry name" value="Ig-like_fold"/>
</dbReference>
<accession>A0AAN8RFJ3</accession>
<dbReference type="GO" id="GO:0016020">
    <property type="term" value="C:membrane"/>
    <property type="evidence" value="ECO:0007669"/>
    <property type="project" value="UniProtKB-SubCell"/>
</dbReference>
<keyword evidence="7" id="KW-0325">Glycoprotein</keyword>
<dbReference type="GO" id="GO:0098632">
    <property type="term" value="F:cell-cell adhesion mediator activity"/>
    <property type="evidence" value="ECO:0007669"/>
    <property type="project" value="InterPro"/>
</dbReference>
<evidence type="ECO:0000256" key="3">
    <source>
        <dbReference type="ARBA" id="ARBA00022729"/>
    </source>
</evidence>
<evidence type="ECO:0000256" key="6">
    <source>
        <dbReference type="ARBA" id="ARBA00023157"/>
    </source>
</evidence>
<dbReference type="Proteomes" id="UP001356427">
    <property type="component" value="Unassembled WGS sequence"/>
</dbReference>
<organism evidence="10 11">
    <name type="scientific">Coregonus suidteri</name>
    <dbReference type="NCBI Taxonomy" id="861788"/>
    <lineage>
        <taxon>Eukaryota</taxon>
        <taxon>Metazoa</taxon>
        <taxon>Chordata</taxon>
        <taxon>Craniata</taxon>
        <taxon>Vertebrata</taxon>
        <taxon>Euteleostomi</taxon>
        <taxon>Actinopterygii</taxon>
        <taxon>Neopterygii</taxon>
        <taxon>Teleostei</taxon>
        <taxon>Protacanthopterygii</taxon>
        <taxon>Salmoniformes</taxon>
        <taxon>Salmonidae</taxon>
        <taxon>Coregoninae</taxon>
        <taxon>Coregonus</taxon>
    </lineage>
</organism>
<evidence type="ECO:0000256" key="8">
    <source>
        <dbReference type="ARBA" id="ARBA00023319"/>
    </source>
</evidence>
<dbReference type="EMBL" id="JAGTTL010000003">
    <property type="protein sequence ID" value="KAK6325657.1"/>
    <property type="molecule type" value="Genomic_DNA"/>
</dbReference>
<gene>
    <name evidence="10" type="ORF">J4Q44_G00049990</name>
</gene>
<dbReference type="Gene3D" id="2.60.40.10">
    <property type="entry name" value="Immunoglobulins"/>
    <property type="match status" value="1"/>
</dbReference>
<name>A0AAN8RFJ3_9TELE</name>
<protein>
    <submittedName>
        <fullName evidence="10">Uncharacterized protein</fullName>
    </submittedName>
</protein>
<reference evidence="10 11" key="1">
    <citation type="submission" date="2021-04" db="EMBL/GenBank/DDBJ databases">
        <authorList>
            <person name="De Guttry C."/>
            <person name="Zahm M."/>
            <person name="Klopp C."/>
            <person name="Cabau C."/>
            <person name="Louis A."/>
            <person name="Berthelot C."/>
            <person name="Parey E."/>
            <person name="Roest Crollius H."/>
            <person name="Montfort J."/>
            <person name="Robinson-Rechavi M."/>
            <person name="Bucao C."/>
            <person name="Bouchez O."/>
            <person name="Gislard M."/>
            <person name="Lluch J."/>
            <person name="Milhes M."/>
            <person name="Lampietro C."/>
            <person name="Lopez Roques C."/>
            <person name="Donnadieu C."/>
            <person name="Braasch I."/>
            <person name="Desvignes T."/>
            <person name="Postlethwait J."/>
            <person name="Bobe J."/>
            <person name="Wedekind C."/>
            <person name="Guiguen Y."/>
        </authorList>
    </citation>
    <scope>NUCLEOTIDE SEQUENCE [LARGE SCALE GENOMIC DNA]</scope>
    <source>
        <strain evidence="10">Cs_M1</strain>
        <tissue evidence="10">Blood</tissue>
    </source>
</reference>
<evidence type="ECO:0000256" key="1">
    <source>
        <dbReference type="ARBA" id="ARBA00004167"/>
    </source>
</evidence>
<evidence type="ECO:0000256" key="5">
    <source>
        <dbReference type="ARBA" id="ARBA00023136"/>
    </source>
</evidence>
<evidence type="ECO:0000256" key="4">
    <source>
        <dbReference type="ARBA" id="ARBA00022989"/>
    </source>
</evidence>
<keyword evidence="5 9" id="KW-0472">Membrane</keyword>
<dbReference type="GO" id="GO:0009986">
    <property type="term" value="C:cell surface"/>
    <property type="evidence" value="ECO:0007669"/>
    <property type="project" value="TreeGrafter"/>
</dbReference>
<evidence type="ECO:0000313" key="11">
    <source>
        <dbReference type="Proteomes" id="UP001356427"/>
    </source>
</evidence>
<comment type="caution">
    <text evidence="10">The sequence shown here is derived from an EMBL/GenBank/DDBJ whole genome shotgun (WGS) entry which is preliminary data.</text>
</comment>
<evidence type="ECO:0000313" key="10">
    <source>
        <dbReference type="EMBL" id="KAK6325657.1"/>
    </source>
</evidence>
<keyword evidence="6" id="KW-1015">Disulfide bond</keyword>
<sequence>MKVFPSVVPSFDNCHGNTSAFSYLIWSLVSYCLTEGGFLGLMGGLSQSVRTQQVVTATLGEDAVLNCELMKPKDKRQKATAGANVNVATHSKRWGPVVNPPYKDKVEFEDEELQTCAIFIRGVSRGDECCFKCLFNAYRDGAISGRTCLSKSMDNLMTF</sequence>
<comment type="subcellular location">
    <subcellularLocation>
        <location evidence="1">Membrane</location>
        <topology evidence="1">Single-pass membrane protein</topology>
    </subcellularLocation>
</comment>
<dbReference type="PANTHER" id="PTHR46841:SF7">
    <property type="entry name" value="IG-LIKE DOMAIN-CONTAINING PROTEIN"/>
    <property type="match status" value="1"/>
</dbReference>
<keyword evidence="8" id="KW-0393">Immunoglobulin domain</keyword>
<dbReference type="GO" id="GO:0030424">
    <property type="term" value="C:axon"/>
    <property type="evidence" value="ECO:0007669"/>
    <property type="project" value="TreeGrafter"/>
</dbReference>
<keyword evidence="3" id="KW-0732">Signal</keyword>
<keyword evidence="2 9" id="KW-0812">Transmembrane</keyword>
<dbReference type="GO" id="GO:0034113">
    <property type="term" value="P:heterotypic cell-cell adhesion"/>
    <property type="evidence" value="ECO:0007669"/>
    <property type="project" value="TreeGrafter"/>
</dbReference>
<evidence type="ECO:0000256" key="9">
    <source>
        <dbReference type="SAM" id="Phobius"/>
    </source>
</evidence>
<evidence type="ECO:0000256" key="2">
    <source>
        <dbReference type="ARBA" id="ARBA00022692"/>
    </source>
</evidence>
<keyword evidence="4 9" id="KW-1133">Transmembrane helix</keyword>
<keyword evidence="11" id="KW-1185">Reference proteome</keyword>
<evidence type="ECO:0000256" key="7">
    <source>
        <dbReference type="ARBA" id="ARBA00023180"/>
    </source>
</evidence>
<dbReference type="GO" id="GO:0150079">
    <property type="term" value="P:negative regulation of neuroinflammatory response"/>
    <property type="evidence" value="ECO:0007669"/>
    <property type="project" value="TreeGrafter"/>
</dbReference>
<dbReference type="PANTHER" id="PTHR46841">
    <property type="entry name" value="OX-2 MEMBRANE GLYCOPROTEIN"/>
    <property type="match status" value="1"/>
</dbReference>